<dbReference type="EnsemblPlants" id="OMERI06G11780.1">
    <property type="protein sequence ID" value="OMERI06G11780.1"/>
    <property type="gene ID" value="OMERI06G11780"/>
</dbReference>
<feature type="region of interest" description="Disordered" evidence="1">
    <location>
        <begin position="71"/>
        <end position="93"/>
    </location>
</feature>
<sequence length="195" mass="20373">MQKVGTPRPQPQPTLSCTYTTALKKPQVRARSAASDSSNWSAPNATTHGLYPPAPSAFSSSAAYSTASCHGAASSHAPAPPAPLHGGGRNTGIAADTVRRSMPCHANTNTPMREAAAMVQKRPTRESARKAPMSGVMAETPPKLVRVVAALASGMCSCLVRYMSMFVVNPSTASFSATSFAACVRAKTRQISIRI</sequence>
<evidence type="ECO:0000256" key="1">
    <source>
        <dbReference type="SAM" id="MobiDB-lite"/>
    </source>
</evidence>
<evidence type="ECO:0000313" key="3">
    <source>
        <dbReference type="Proteomes" id="UP000008021"/>
    </source>
</evidence>
<dbReference type="Gramene" id="OMERI06G11780.1">
    <property type="protein sequence ID" value="OMERI06G11780.1"/>
    <property type="gene ID" value="OMERI06G11780"/>
</dbReference>
<accession>A0A0E0E078</accession>
<feature type="compositionally biased region" description="Polar residues" evidence="1">
    <location>
        <begin position="34"/>
        <end position="46"/>
    </location>
</feature>
<evidence type="ECO:0000313" key="2">
    <source>
        <dbReference type="EnsemblPlants" id="OMERI06G11780.1"/>
    </source>
</evidence>
<keyword evidence="3" id="KW-1185">Reference proteome</keyword>
<dbReference type="Proteomes" id="UP000008021">
    <property type="component" value="Chromosome 6"/>
</dbReference>
<reference evidence="2" key="1">
    <citation type="submission" date="2015-04" db="UniProtKB">
        <authorList>
            <consortium name="EnsemblPlants"/>
        </authorList>
    </citation>
    <scope>IDENTIFICATION</scope>
</reference>
<proteinExistence type="predicted"/>
<reference evidence="2" key="2">
    <citation type="submission" date="2018-05" db="EMBL/GenBank/DDBJ databases">
        <title>OmerRS3 (Oryza meridionalis Reference Sequence Version 3).</title>
        <authorList>
            <person name="Zhang J."/>
            <person name="Kudrna D."/>
            <person name="Lee S."/>
            <person name="Talag J."/>
            <person name="Welchert J."/>
            <person name="Wing R.A."/>
        </authorList>
    </citation>
    <scope>NUCLEOTIDE SEQUENCE [LARGE SCALE GENOMIC DNA]</scope>
    <source>
        <strain evidence="2">cv. OR44</strain>
    </source>
</reference>
<dbReference type="AlphaFoldDB" id="A0A0E0E078"/>
<protein>
    <submittedName>
        <fullName evidence="2">Uncharacterized protein</fullName>
    </submittedName>
</protein>
<organism evidence="2">
    <name type="scientific">Oryza meridionalis</name>
    <dbReference type="NCBI Taxonomy" id="40149"/>
    <lineage>
        <taxon>Eukaryota</taxon>
        <taxon>Viridiplantae</taxon>
        <taxon>Streptophyta</taxon>
        <taxon>Embryophyta</taxon>
        <taxon>Tracheophyta</taxon>
        <taxon>Spermatophyta</taxon>
        <taxon>Magnoliopsida</taxon>
        <taxon>Liliopsida</taxon>
        <taxon>Poales</taxon>
        <taxon>Poaceae</taxon>
        <taxon>BOP clade</taxon>
        <taxon>Oryzoideae</taxon>
        <taxon>Oryzeae</taxon>
        <taxon>Oryzinae</taxon>
        <taxon>Oryza</taxon>
    </lineage>
</organism>
<feature type="region of interest" description="Disordered" evidence="1">
    <location>
        <begin position="1"/>
        <end position="46"/>
    </location>
</feature>
<dbReference type="HOGENOM" id="CLU_1398334_0_0_1"/>
<name>A0A0E0E078_9ORYZ</name>